<proteinExistence type="predicted"/>
<evidence type="ECO:0000313" key="2">
    <source>
        <dbReference type="Proteomes" id="UP000427108"/>
    </source>
</evidence>
<gene>
    <name evidence="1" type="ORF">GJ746_20910</name>
</gene>
<protein>
    <submittedName>
        <fullName evidence="1">Uncharacterized protein</fullName>
    </submittedName>
</protein>
<dbReference type="AlphaFoldDB" id="A0A6B8N1X4"/>
<dbReference type="RefSeq" id="WP_154681910.1">
    <property type="nucleotide sequence ID" value="NZ_CP046115.1"/>
</dbReference>
<dbReference type="OrthoDB" id="10002377at2"/>
<reference evidence="1 2" key="1">
    <citation type="submission" date="2019-11" db="EMBL/GenBank/DDBJ databases">
        <title>Isolation and Application of One Kind of P-Hydroxybenzoic Acid Degrading Bacterium in Mitigating Cropping Obstacle of Cucumber.</title>
        <authorList>
            <person name="Wu F."/>
            <person name="An Y."/>
        </authorList>
    </citation>
    <scope>NUCLEOTIDE SEQUENCE [LARGE SCALE GENOMIC DNA]</scope>
    <source>
        <strain evidence="1 2">P620</strain>
    </source>
</reference>
<accession>A0A6B8N1X4</accession>
<dbReference type="EMBL" id="CP046115">
    <property type="protein sequence ID" value="QGN39608.1"/>
    <property type="molecule type" value="Genomic_DNA"/>
</dbReference>
<dbReference type="Proteomes" id="UP000427108">
    <property type="component" value="Chromosome"/>
</dbReference>
<organism evidence="1 2">
    <name type="scientific">Klebsiella oxytoca</name>
    <dbReference type="NCBI Taxonomy" id="571"/>
    <lineage>
        <taxon>Bacteria</taxon>
        <taxon>Pseudomonadati</taxon>
        <taxon>Pseudomonadota</taxon>
        <taxon>Gammaproteobacteria</taxon>
        <taxon>Enterobacterales</taxon>
        <taxon>Enterobacteriaceae</taxon>
        <taxon>Klebsiella/Raoultella group</taxon>
        <taxon>Klebsiella</taxon>
    </lineage>
</organism>
<sequence>MRRLLIFSGIFMTLSLVTLFLTVEHYNKLDVKCRGEFESHIDASTLIANVGVNFEKGRGILTIAGRFQEENNALEYIKIATVFNYESYGKLMYIKVSQQHSSISDGEIDNKLQHLLPMVFSSRDVEYVYEFQLQNGGDYLIKQHGIPILYCKKV</sequence>
<name>A0A6B8N1X4_KLEOX</name>
<evidence type="ECO:0000313" key="1">
    <source>
        <dbReference type="EMBL" id="QGN39608.1"/>
    </source>
</evidence>